<evidence type="ECO:0000313" key="2">
    <source>
        <dbReference type="Proteomes" id="UP000217790"/>
    </source>
</evidence>
<organism evidence="1 2">
    <name type="scientific">Armillaria gallica</name>
    <name type="common">Bulbous honey fungus</name>
    <name type="synonym">Armillaria bulbosa</name>
    <dbReference type="NCBI Taxonomy" id="47427"/>
    <lineage>
        <taxon>Eukaryota</taxon>
        <taxon>Fungi</taxon>
        <taxon>Dikarya</taxon>
        <taxon>Basidiomycota</taxon>
        <taxon>Agaricomycotina</taxon>
        <taxon>Agaricomycetes</taxon>
        <taxon>Agaricomycetidae</taxon>
        <taxon>Agaricales</taxon>
        <taxon>Marasmiineae</taxon>
        <taxon>Physalacriaceae</taxon>
        <taxon>Armillaria</taxon>
    </lineage>
</organism>
<accession>A0A2H3DPB6</accession>
<dbReference type="OrthoDB" id="3065529at2759"/>
<keyword evidence="2" id="KW-1185">Reference proteome</keyword>
<dbReference type="Proteomes" id="UP000217790">
    <property type="component" value="Unassembled WGS sequence"/>
</dbReference>
<dbReference type="AlphaFoldDB" id="A0A2H3DPB6"/>
<gene>
    <name evidence="1" type="ORF">ARMGADRAFT_1082978</name>
</gene>
<sequence>MLYPFRLSFEEDDDDDNTLLPQALEDISVHEVTISAFADMGQSDSSIIVPLQWLYTGRKPVISSCLADTPCAVFNVLGLLDILNGILRTAYSLDTPSLPSLLQDCINKNYNFGTVYSFLCHIWYTNNWSNIQDELHKWEKEDQEMQQNVLVGKQIINPHLPPRHVWDLYSNQVVPW</sequence>
<proteinExistence type="predicted"/>
<dbReference type="EMBL" id="KZ293666">
    <property type="protein sequence ID" value="PBK90093.1"/>
    <property type="molecule type" value="Genomic_DNA"/>
</dbReference>
<evidence type="ECO:0000313" key="1">
    <source>
        <dbReference type="EMBL" id="PBK90093.1"/>
    </source>
</evidence>
<reference evidence="2" key="1">
    <citation type="journal article" date="2017" name="Nat. Ecol. Evol.">
        <title>Genome expansion and lineage-specific genetic innovations in the forest pathogenic fungi Armillaria.</title>
        <authorList>
            <person name="Sipos G."/>
            <person name="Prasanna A.N."/>
            <person name="Walter M.C."/>
            <person name="O'Connor E."/>
            <person name="Balint B."/>
            <person name="Krizsan K."/>
            <person name="Kiss B."/>
            <person name="Hess J."/>
            <person name="Varga T."/>
            <person name="Slot J."/>
            <person name="Riley R."/>
            <person name="Boka B."/>
            <person name="Rigling D."/>
            <person name="Barry K."/>
            <person name="Lee J."/>
            <person name="Mihaltcheva S."/>
            <person name="LaButti K."/>
            <person name="Lipzen A."/>
            <person name="Waldron R."/>
            <person name="Moloney N.M."/>
            <person name="Sperisen C."/>
            <person name="Kredics L."/>
            <person name="Vagvoelgyi C."/>
            <person name="Patrignani A."/>
            <person name="Fitzpatrick D."/>
            <person name="Nagy I."/>
            <person name="Doyle S."/>
            <person name="Anderson J.B."/>
            <person name="Grigoriev I.V."/>
            <person name="Gueldener U."/>
            <person name="Muensterkoetter M."/>
            <person name="Nagy L.G."/>
        </authorList>
    </citation>
    <scope>NUCLEOTIDE SEQUENCE [LARGE SCALE GENOMIC DNA]</scope>
    <source>
        <strain evidence="2">Ar21-2</strain>
    </source>
</reference>
<protein>
    <submittedName>
        <fullName evidence="1">Uncharacterized protein</fullName>
    </submittedName>
</protein>
<dbReference type="OMA" id="WPPEDIF"/>
<dbReference type="InParanoid" id="A0A2H3DPB6"/>
<name>A0A2H3DPB6_ARMGA</name>